<evidence type="ECO:0000256" key="5">
    <source>
        <dbReference type="ARBA" id="ARBA00022679"/>
    </source>
</evidence>
<keyword evidence="8 10" id="KW-1133">Transmembrane helix</keyword>
<protein>
    <recommendedName>
        <fullName evidence="3">histidine kinase</fullName>
        <ecNumber evidence="3">2.7.13.3</ecNumber>
    </recommendedName>
</protein>
<dbReference type="EC" id="2.7.13.3" evidence="3"/>
<evidence type="ECO:0000256" key="1">
    <source>
        <dbReference type="ARBA" id="ARBA00000085"/>
    </source>
</evidence>
<evidence type="ECO:0000256" key="6">
    <source>
        <dbReference type="ARBA" id="ARBA00022692"/>
    </source>
</evidence>
<dbReference type="PANTHER" id="PTHR45436:SF5">
    <property type="entry name" value="SENSOR HISTIDINE KINASE TRCS"/>
    <property type="match status" value="1"/>
</dbReference>
<keyword evidence="7 12" id="KW-0418">Kinase</keyword>
<dbReference type="InterPro" id="IPR050428">
    <property type="entry name" value="TCS_sensor_his_kinase"/>
</dbReference>
<dbReference type="SMART" id="SM00388">
    <property type="entry name" value="HisKA"/>
    <property type="match status" value="1"/>
</dbReference>
<dbReference type="InterPro" id="IPR003661">
    <property type="entry name" value="HisK_dim/P_dom"/>
</dbReference>
<comment type="caution">
    <text evidence="12">The sequence shown here is derived from an EMBL/GenBank/DDBJ whole genome shotgun (WGS) entry which is preliminary data.</text>
</comment>
<evidence type="ECO:0000256" key="7">
    <source>
        <dbReference type="ARBA" id="ARBA00022777"/>
    </source>
</evidence>
<dbReference type="InterPro" id="IPR003594">
    <property type="entry name" value="HATPase_dom"/>
</dbReference>
<dbReference type="PRINTS" id="PR00344">
    <property type="entry name" value="BCTRLSENSOR"/>
</dbReference>
<evidence type="ECO:0000256" key="2">
    <source>
        <dbReference type="ARBA" id="ARBA00004370"/>
    </source>
</evidence>
<evidence type="ECO:0000313" key="12">
    <source>
        <dbReference type="EMBL" id="MBH0236749.1"/>
    </source>
</evidence>
<keyword evidence="6 10" id="KW-0812">Transmembrane</keyword>
<evidence type="ECO:0000256" key="3">
    <source>
        <dbReference type="ARBA" id="ARBA00012438"/>
    </source>
</evidence>
<dbReference type="Pfam" id="PF02518">
    <property type="entry name" value="HATPase_c"/>
    <property type="match status" value="1"/>
</dbReference>
<comment type="subcellular location">
    <subcellularLocation>
        <location evidence="2">Membrane</location>
    </subcellularLocation>
</comment>
<feature type="transmembrane region" description="Helical" evidence="10">
    <location>
        <begin position="167"/>
        <end position="190"/>
    </location>
</feature>
<dbReference type="AlphaFoldDB" id="A0A931HZR0"/>
<dbReference type="RefSeq" id="WP_197309850.1">
    <property type="nucleotide sequence ID" value="NZ_JADZLT010000040.1"/>
</dbReference>
<dbReference type="Proteomes" id="UP000631694">
    <property type="component" value="Unassembled WGS sequence"/>
</dbReference>
<dbReference type="SUPFAM" id="SSF47384">
    <property type="entry name" value="Homodimeric domain of signal transducing histidine kinase"/>
    <property type="match status" value="1"/>
</dbReference>
<gene>
    <name evidence="12" type="ORF">I5731_02850</name>
</gene>
<accession>A0A931HZR0</accession>
<evidence type="ECO:0000313" key="13">
    <source>
        <dbReference type="Proteomes" id="UP000631694"/>
    </source>
</evidence>
<dbReference type="Gene3D" id="6.10.340.10">
    <property type="match status" value="1"/>
</dbReference>
<dbReference type="CDD" id="cd00082">
    <property type="entry name" value="HisKA"/>
    <property type="match status" value="1"/>
</dbReference>
<evidence type="ECO:0000256" key="10">
    <source>
        <dbReference type="SAM" id="Phobius"/>
    </source>
</evidence>
<reference evidence="12" key="1">
    <citation type="submission" date="2020-12" db="EMBL/GenBank/DDBJ databases">
        <title>Methylobrevis albus sp. nov., isolated from fresh water lack sediment.</title>
        <authorList>
            <person name="Zou Q."/>
        </authorList>
    </citation>
    <scope>NUCLEOTIDE SEQUENCE</scope>
    <source>
        <strain evidence="12">L22</strain>
    </source>
</reference>
<organism evidence="12 13">
    <name type="scientific">Methylobrevis albus</name>
    <dbReference type="NCBI Taxonomy" id="2793297"/>
    <lineage>
        <taxon>Bacteria</taxon>
        <taxon>Pseudomonadati</taxon>
        <taxon>Pseudomonadota</taxon>
        <taxon>Alphaproteobacteria</taxon>
        <taxon>Hyphomicrobiales</taxon>
        <taxon>Pleomorphomonadaceae</taxon>
        <taxon>Methylobrevis</taxon>
    </lineage>
</organism>
<proteinExistence type="predicted"/>
<dbReference type="InterPro" id="IPR005467">
    <property type="entry name" value="His_kinase_dom"/>
</dbReference>
<dbReference type="InterPro" id="IPR036890">
    <property type="entry name" value="HATPase_C_sf"/>
</dbReference>
<evidence type="ECO:0000256" key="4">
    <source>
        <dbReference type="ARBA" id="ARBA00022553"/>
    </source>
</evidence>
<evidence type="ECO:0000259" key="11">
    <source>
        <dbReference type="PROSITE" id="PS50109"/>
    </source>
</evidence>
<dbReference type="GO" id="GO:0005886">
    <property type="term" value="C:plasma membrane"/>
    <property type="evidence" value="ECO:0007669"/>
    <property type="project" value="TreeGrafter"/>
</dbReference>
<name>A0A931HZR0_9HYPH</name>
<keyword evidence="13" id="KW-1185">Reference proteome</keyword>
<dbReference type="PANTHER" id="PTHR45436">
    <property type="entry name" value="SENSOR HISTIDINE KINASE YKOH"/>
    <property type="match status" value="1"/>
</dbReference>
<evidence type="ECO:0000256" key="9">
    <source>
        <dbReference type="ARBA" id="ARBA00023136"/>
    </source>
</evidence>
<dbReference type="InterPro" id="IPR036097">
    <property type="entry name" value="HisK_dim/P_sf"/>
</dbReference>
<keyword evidence="5" id="KW-0808">Transferase</keyword>
<keyword evidence="4" id="KW-0597">Phosphoprotein</keyword>
<dbReference type="Gene3D" id="1.10.287.130">
    <property type="match status" value="1"/>
</dbReference>
<comment type="catalytic activity">
    <reaction evidence="1">
        <text>ATP + protein L-histidine = ADP + protein N-phospho-L-histidine.</text>
        <dbReference type="EC" id="2.7.13.3"/>
    </reaction>
</comment>
<dbReference type="Gene3D" id="3.30.565.10">
    <property type="entry name" value="Histidine kinase-like ATPase, C-terminal domain"/>
    <property type="match status" value="1"/>
</dbReference>
<dbReference type="SUPFAM" id="SSF55874">
    <property type="entry name" value="ATPase domain of HSP90 chaperone/DNA topoisomerase II/histidine kinase"/>
    <property type="match status" value="1"/>
</dbReference>
<feature type="domain" description="Histidine kinase" evidence="11">
    <location>
        <begin position="266"/>
        <end position="469"/>
    </location>
</feature>
<dbReference type="InterPro" id="IPR004358">
    <property type="entry name" value="Sig_transdc_His_kin-like_C"/>
</dbReference>
<dbReference type="GO" id="GO:0000155">
    <property type="term" value="F:phosphorelay sensor kinase activity"/>
    <property type="evidence" value="ECO:0007669"/>
    <property type="project" value="InterPro"/>
</dbReference>
<dbReference type="EMBL" id="JADZLT010000040">
    <property type="protein sequence ID" value="MBH0236749.1"/>
    <property type="molecule type" value="Genomic_DNA"/>
</dbReference>
<keyword evidence="9 10" id="KW-0472">Membrane</keyword>
<dbReference type="PROSITE" id="PS50109">
    <property type="entry name" value="HIS_KIN"/>
    <property type="match status" value="1"/>
</dbReference>
<dbReference type="SMART" id="SM00387">
    <property type="entry name" value="HATPase_c"/>
    <property type="match status" value="1"/>
</dbReference>
<sequence length="480" mass="51252">MRRVRALPLAIKIPLLVAVLMVAVGVVASERVLSRLQAVQERQLSDLTDAYLDGLSSSLLDPVLRGDPWEVFDILDRARGLYAAVRPLETIVLDDGGAVLAATDPRRFPIGSSAPDQPGDVRADTAHVDEDEARAYARRTLAVEGREIGSILVAIDAAPILAERREVFYTLLASNAAVTLVAAALGWITVRRMVRPIRMLGTHLTQTLDGPVNPIPAVMIPDPATEVGRLFRSYNALAEAIGERDALLARAAEEERLASLGRLASGMAHEINNPLGGLFNALDTLKVHGDKAAIRRNSVDLLERGLKGIRDVVRTTLATYRPDREVRPLRQADIGDLRILVRPETARKRLALDLCGEVDGDLPVDAFQLRQVLLNVLLNACRAAPEGGKVRMTVAADGARFIATIEDSGPGLPAGAEQVLTGGLQPTADRGGLGLLITARMVADLGGTLLADQSPLGGARITVTVPLAAGKPLPEIRHVA</sequence>
<evidence type="ECO:0000256" key="8">
    <source>
        <dbReference type="ARBA" id="ARBA00022989"/>
    </source>
</evidence>